<accession>A0A0R1DRH0</accession>
<dbReference type="PROSITE" id="PS50174">
    <property type="entry name" value="G_PATCH"/>
    <property type="match status" value="1"/>
</dbReference>
<proteinExistence type="predicted"/>
<feature type="compositionally biased region" description="Basic and acidic residues" evidence="1">
    <location>
        <begin position="386"/>
        <end position="406"/>
    </location>
</feature>
<dbReference type="OrthoDB" id="29523at2759"/>
<feature type="compositionally biased region" description="Basic and acidic residues" evidence="1">
    <location>
        <begin position="525"/>
        <end position="540"/>
    </location>
</feature>
<evidence type="ECO:0000259" key="2">
    <source>
        <dbReference type="PROSITE" id="PS50174"/>
    </source>
</evidence>
<feature type="compositionally biased region" description="Basic and acidic residues" evidence="1">
    <location>
        <begin position="309"/>
        <end position="321"/>
    </location>
</feature>
<feature type="compositionally biased region" description="Basic and acidic residues" evidence="1">
    <location>
        <begin position="572"/>
        <end position="587"/>
    </location>
</feature>
<dbReference type="GO" id="GO:0003676">
    <property type="term" value="F:nucleic acid binding"/>
    <property type="evidence" value="ECO:0007669"/>
    <property type="project" value="InterPro"/>
</dbReference>
<dbReference type="PANTHER" id="PTHR23149:SF27">
    <property type="entry name" value="PIN2_TERF1-INTERACTING TELOMERASE INHIBITOR 1"/>
    <property type="match status" value="1"/>
</dbReference>
<feature type="compositionally biased region" description="Low complexity" evidence="1">
    <location>
        <begin position="483"/>
        <end position="492"/>
    </location>
</feature>
<feature type="region of interest" description="Disordered" evidence="1">
    <location>
        <begin position="630"/>
        <end position="659"/>
    </location>
</feature>
<feature type="compositionally biased region" description="Basic and acidic residues" evidence="1">
    <location>
        <begin position="631"/>
        <end position="641"/>
    </location>
</feature>
<feature type="compositionally biased region" description="Basic residues" evidence="1">
    <location>
        <begin position="291"/>
        <end position="300"/>
    </location>
</feature>
<feature type="compositionally biased region" description="Polar residues" evidence="1">
    <location>
        <begin position="508"/>
        <end position="517"/>
    </location>
</feature>
<evidence type="ECO:0000313" key="4">
    <source>
        <dbReference type="Proteomes" id="UP000002282"/>
    </source>
</evidence>
<dbReference type="GO" id="GO:0005730">
    <property type="term" value="C:nucleolus"/>
    <property type="evidence" value="ECO:0007669"/>
    <property type="project" value="TreeGrafter"/>
</dbReference>
<dbReference type="SMART" id="SM00443">
    <property type="entry name" value="G_patch"/>
    <property type="match status" value="1"/>
</dbReference>
<feature type="region of interest" description="Disordered" evidence="1">
    <location>
        <begin position="230"/>
        <end position="611"/>
    </location>
</feature>
<evidence type="ECO:0000313" key="3">
    <source>
        <dbReference type="EMBL" id="KRJ99829.1"/>
    </source>
</evidence>
<dbReference type="GO" id="GO:0010521">
    <property type="term" value="F:telomerase inhibitor activity"/>
    <property type="evidence" value="ECO:0007669"/>
    <property type="project" value="TreeGrafter"/>
</dbReference>
<gene>
    <name evidence="3" type="primary">Dyak\GE13785</name>
    <name evidence="3" type="synonym">dyak_GLEANR_13964</name>
    <name evidence="3" type="synonym">GE13785</name>
    <name evidence="3" type="ORF">Dyak_GE13785</name>
</gene>
<feature type="region of interest" description="Disordered" evidence="1">
    <location>
        <begin position="87"/>
        <end position="150"/>
    </location>
</feature>
<dbReference type="PANTHER" id="PTHR23149">
    <property type="entry name" value="G PATCH DOMAIN CONTAINING PROTEIN"/>
    <property type="match status" value="1"/>
</dbReference>
<protein>
    <submittedName>
        <fullName evidence="3">Uncharacterized protein, isoform C</fullName>
    </submittedName>
</protein>
<dbReference type="InterPro" id="IPR050656">
    <property type="entry name" value="PINX1"/>
</dbReference>
<name>A0A0R1DRH0_DROYA</name>
<dbReference type="InterPro" id="IPR000467">
    <property type="entry name" value="G_patch_dom"/>
</dbReference>
<sequence length="772" mass="87036">MAMLAEPRRRKRYNLCPRGKALYEDENRFGTKMLEKMGWTKGSGLGANLSGEKDFVRIRFKNDAEGLGFEQRDDQWTVHEDGFNGLLKSLNGDDSGAKDKEPESEEEARPMGFGFKAVEPEEPSKKKLKENTSGMSLEERSKQSRARVHYKKFTRGKDLAQYSEKDLANIFGKKATEDVEKYPEPVLAVQPKEPKEENPNFAGVQTIITGLSTTDYFKQKMEAMKNKLKKGSGFQIEDNNEAQTNGHDEKLEQTLAENDEVPTKKKKKKKDKERKEESPIAQEELVEVAPKPKKNKKSKRSSLDETEQSEEKLVENGKETNESPTVVEEIEQDASKLKKKKKSKRSSQDETQQAENSFVEEKLVNTEENDEKDESKLKKKKKSKKVTLDETEKSDNIGVESEKITELSDSTSLKKKKSKKKEEATEKVQINEQTEGNDQKRKRKSEKNKETAEDSVEEPAAKKKKKSKKTNDVIIVDDDLQGANESEAVNENSSKKKSKSNNSEEASQTQTEITIDLTTKKKKKSKEEKKGTETGEKDSVETAPPASEPSQTQEEITIDLTDEAPSKKKKKSKEEKKSRDTDEKDSVETTPASNATAKKSKRTTKFNASSEPMGKLEITSLALAVEAAVGNRKDPGEKDGNDVSAEDNISGDKSVQSADEPLPKNLLSLKEIQEQLKSFNYFNISKFCADQFYLFDLSAFNNSTLGEIAGYGISENVELNVVNLPSDEMRIQNLWNNKAVKTTKSKKHIRYPRNVQRTSIRAVKKRVAFQGI</sequence>
<dbReference type="Pfam" id="PF01585">
    <property type="entry name" value="G-patch"/>
    <property type="match status" value="1"/>
</dbReference>
<reference evidence="3 4" key="2">
    <citation type="journal article" date="2007" name="PLoS Biol.">
        <title>Principles of genome evolution in the Drosophila melanogaster species group.</title>
        <authorList>
            <person name="Ranz J.M."/>
            <person name="Maurin D."/>
            <person name="Chan Y.S."/>
            <person name="von Grotthuss M."/>
            <person name="Hillier L.W."/>
            <person name="Roote J."/>
            <person name="Ashburner M."/>
            <person name="Bergman C.M."/>
        </authorList>
    </citation>
    <scope>NUCLEOTIDE SEQUENCE [LARGE SCALE GENOMIC DNA]</scope>
    <source>
        <strain evidence="4">Tai18E2 / Tucson 14021-0261.01</strain>
    </source>
</reference>
<dbReference type="Proteomes" id="UP000002282">
    <property type="component" value="Chromosome 2R"/>
</dbReference>
<dbReference type="AlphaFoldDB" id="A0A0R1DRH0"/>
<evidence type="ECO:0000256" key="1">
    <source>
        <dbReference type="SAM" id="MobiDB-lite"/>
    </source>
</evidence>
<organism evidence="3 4">
    <name type="scientific">Drosophila yakuba</name>
    <name type="common">Fruit fly</name>
    <dbReference type="NCBI Taxonomy" id="7245"/>
    <lineage>
        <taxon>Eukaryota</taxon>
        <taxon>Metazoa</taxon>
        <taxon>Ecdysozoa</taxon>
        <taxon>Arthropoda</taxon>
        <taxon>Hexapoda</taxon>
        <taxon>Insecta</taxon>
        <taxon>Pterygota</taxon>
        <taxon>Neoptera</taxon>
        <taxon>Endopterygota</taxon>
        <taxon>Diptera</taxon>
        <taxon>Brachycera</taxon>
        <taxon>Muscomorpha</taxon>
        <taxon>Ephydroidea</taxon>
        <taxon>Drosophilidae</taxon>
        <taxon>Drosophila</taxon>
        <taxon>Sophophora</taxon>
    </lineage>
</organism>
<dbReference type="EMBL" id="CM000158">
    <property type="protein sequence ID" value="KRJ99829.1"/>
    <property type="molecule type" value="Genomic_DNA"/>
</dbReference>
<dbReference type="KEGG" id="dya:Dyak_GE13785"/>
<feature type="compositionally biased region" description="Polar residues" evidence="1">
    <location>
        <begin position="588"/>
        <end position="597"/>
    </location>
</feature>
<feature type="domain" description="G-patch" evidence="2">
    <location>
        <begin position="26"/>
        <end position="72"/>
    </location>
</feature>
<keyword evidence="4" id="KW-1185">Reference proteome</keyword>
<reference evidence="3 4" key="1">
    <citation type="journal article" date="2007" name="Nature">
        <title>Evolution of genes and genomes on the Drosophila phylogeny.</title>
        <authorList>
            <consortium name="Drosophila 12 Genomes Consortium"/>
            <person name="Clark A.G."/>
            <person name="Eisen M.B."/>
            <person name="Smith D.R."/>
            <person name="Bergman C.M."/>
            <person name="Oliver B."/>
            <person name="Markow T.A."/>
            <person name="Kaufman T.C."/>
            <person name="Kellis M."/>
            <person name="Gelbart W."/>
            <person name="Iyer V.N."/>
            <person name="Pollard D.A."/>
            <person name="Sackton T.B."/>
            <person name="Larracuente A.M."/>
            <person name="Singh N.D."/>
            <person name="Abad J.P."/>
            <person name="Abt D.N."/>
            <person name="Adryan B."/>
            <person name="Aguade M."/>
            <person name="Akashi H."/>
            <person name="Anderson W.W."/>
            <person name="Aquadro C.F."/>
            <person name="Ardell D.H."/>
            <person name="Arguello R."/>
            <person name="Artieri C.G."/>
            <person name="Barbash D.A."/>
            <person name="Barker D."/>
            <person name="Barsanti P."/>
            <person name="Batterham P."/>
            <person name="Batzoglou S."/>
            <person name="Begun D."/>
            <person name="Bhutkar A."/>
            <person name="Blanco E."/>
            <person name="Bosak S.A."/>
            <person name="Bradley R.K."/>
            <person name="Brand A.D."/>
            <person name="Brent M.R."/>
            <person name="Brooks A.N."/>
            <person name="Brown R.H."/>
            <person name="Butlin R.K."/>
            <person name="Caggese C."/>
            <person name="Calvi B.R."/>
            <person name="Bernardo de Carvalho A."/>
            <person name="Caspi A."/>
            <person name="Castrezana S."/>
            <person name="Celniker S.E."/>
            <person name="Chang J.L."/>
            <person name="Chapple C."/>
            <person name="Chatterji S."/>
            <person name="Chinwalla A."/>
            <person name="Civetta A."/>
            <person name="Clifton S.W."/>
            <person name="Comeron J.M."/>
            <person name="Costello J.C."/>
            <person name="Coyne J.A."/>
            <person name="Daub J."/>
            <person name="David R.G."/>
            <person name="Delcher A.L."/>
            <person name="Delehaunty K."/>
            <person name="Do C.B."/>
            <person name="Ebling H."/>
            <person name="Edwards K."/>
            <person name="Eickbush T."/>
            <person name="Evans J.D."/>
            <person name="Filipski A."/>
            <person name="Findeiss S."/>
            <person name="Freyhult E."/>
            <person name="Fulton L."/>
            <person name="Fulton R."/>
            <person name="Garcia A.C."/>
            <person name="Gardiner A."/>
            <person name="Garfield D.A."/>
            <person name="Garvin B.E."/>
            <person name="Gibson G."/>
            <person name="Gilbert D."/>
            <person name="Gnerre S."/>
            <person name="Godfrey J."/>
            <person name="Good R."/>
            <person name="Gotea V."/>
            <person name="Gravely B."/>
            <person name="Greenberg A.J."/>
            <person name="Griffiths-Jones S."/>
            <person name="Gross S."/>
            <person name="Guigo R."/>
            <person name="Gustafson E.A."/>
            <person name="Haerty W."/>
            <person name="Hahn M.W."/>
            <person name="Halligan D.L."/>
            <person name="Halpern A.L."/>
            <person name="Halter G.M."/>
            <person name="Han M.V."/>
            <person name="Heger A."/>
            <person name="Hillier L."/>
            <person name="Hinrichs A.S."/>
            <person name="Holmes I."/>
            <person name="Hoskins R.A."/>
            <person name="Hubisz M.J."/>
            <person name="Hultmark D."/>
            <person name="Huntley M.A."/>
            <person name="Jaffe D.B."/>
            <person name="Jagadeeshan S."/>
            <person name="Jeck W.R."/>
            <person name="Johnson J."/>
            <person name="Jones C.D."/>
            <person name="Jordan W.C."/>
            <person name="Karpen G.H."/>
            <person name="Kataoka E."/>
            <person name="Keightley P.D."/>
            <person name="Kheradpour P."/>
            <person name="Kirkness E.F."/>
            <person name="Koerich L.B."/>
            <person name="Kristiansen K."/>
            <person name="Kudrna D."/>
            <person name="Kulathinal R.J."/>
            <person name="Kumar S."/>
            <person name="Kwok R."/>
            <person name="Lander E."/>
            <person name="Langley C.H."/>
            <person name="Lapoint R."/>
            <person name="Lazzaro B.P."/>
            <person name="Lee S.J."/>
            <person name="Levesque L."/>
            <person name="Li R."/>
            <person name="Lin C.F."/>
            <person name="Lin M.F."/>
            <person name="Lindblad-Toh K."/>
            <person name="Llopart A."/>
            <person name="Long M."/>
            <person name="Low L."/>
            <person name="Lozovsky E."/>
            <person name="Lu J."/>
            <person name="Luo M."/>
            <person name="Machado C.A."/>
            <person name="Makalowski W."/>
            <person name="Marzo M."/>
            <person name="Matsuda M."/>
            <person name="Matzkin L."/>
            <person name="McAllister B."/>
            <person name="McBride C.S."/>
            <person name="McKernan B."/>
            <person name="McKernan K."/>
            <person name="Mendez-Lago M."/>
            <person name="Minx P."/>
            <person name="Mollenhauer M.U."/>
            <person name="Montooth K."/>
            <person name="Mount S.M."/>
            <person name="Mu X."/>
            <person name="Myers E."/>
            <person name="Negre B."/>
            <person name="Newfeld S."/>
            <person name="Nielsen R."/>
            <person name="Noor M.A."/>
            <person name="O'Grady P."/>
            <person name="Pachter L."/>
            <person name="Papaceit M."/>
            <person name="Parisi M.J."/>
            <person name="Parisi M."/>
            <person name="Parts L."/>
            <person name="Pedersen J.S."/>
            <person name="Pesole G."/>
            <person name="Phillippy A.M."/>
            <person name="Ponting C.P."/>
            <person name="Pop M."/>
            <person name="Porcelli D."/>
            <person name="Powell J.R."/>
            <person name="Prohaska S."/>
            <person name="Pruitt K."/>
            <person name="Puig M."/>
            <person name="Quesneville H."/>
            <person name="Ram K.R."/>
            <person name="Rand D."/>
            <person name="Rasmussen M.D."/>
            <person name="Reed L.K."/>
            <person name="Reenan R."/>
            <person name="Reily A."/>
            <person name="Remington K.A."/>
            <person name="Rieger T.T."/>
            <person name="Ritchie M.G."/>
            <person name="Robin C."/>
            <person name="Rogers Y.H."/>
            <person name="Rohde C."/>
            <person name="Rozas J."/>
            <person name="Rubenfield M.J."/>
            <person name="Ruiz A."/>
            <person name="Russo S."/>
            <person name="Salzberg S.L."/>
            <person name="Sanchez-Gracia A."/>
            <person name="Saranga D.J."/>
            <person name="Sato H."/>
            <person name="Schaeffer S.W."/>
            <person name="Schatz M.C."/>
            <person name="Schlenke T."/>
            <person name="Schwartz R."/>
            <person name="Segarra C."/>
            <person name="Singh R.S."/>
            <person name="Sirot L."/>
            <person name="Sirota M."/>
            <person name="Sisneros N.B."/>
            <person name="Smith C.D."/>
            <person name="Smith T.F."/>
            <person name="Spieth J."/>
            <person name="Stage D.E."/>
            <person name="Stark A."/>
            <person name="Stephan W."/>
            <person name="Strausberg R.L."/>
            <person name="Strempel S."/>
            <person name="Sturgill D."/>
            <person name="Sutton G."/>
            <person name="Sutton G.G."/>
            <person name="Tao W."/>
            <person name="Teichmann S."/>
            <person name="Tobari Y.N."/>
            <person name="Tomimura Y."/>
            <person name="Tsolas J.M."/>
            <person name="Valente V.L."/>
            <person name="Venter E."/>
            <person name="Venter J.C."/>
            <person name="Vicario S."/>
            <person name="Vieira F.G."/>
            <person name="Vilella A.J."/>
            <person name="Villasante A."/>
            <person name="Walenz B."/>
            <person name="Wang J."/>
            <person name="Wasserman M."/>
            <person name="Watts T."/>
            <person name="Wilson D."/>
            <person name="Wilson R.K."/>
            <person name="Wing R.A."/>
            <person name="Wolfner M.F."/>
            <person name="Wong A."/>
            <person name="Wong G.K."/>
            <person name="Wu C.I."/>
            <person name="Wu G."/>
            <person name="Yamamoto D."/>
            <person name="Yang H.P."/>
            <person name="Yang S.P."/>
            <person name="Yorke J.A."/>
            <person name="Yoshida K."/>
            <person name="Zdobnov E."/>
            <person name="Zhang P."/>
            <person name="Zhang Y."/>
            <person name="Zimin A.V."/>
            <person name="Baldwin J."/>
            <person name="Abdouelleil A."/>
            <person name="Abdulkadir J."/>
            <person name="Abebe A."/>
            <person name="Abera B."/>
            <person name="Abreu J."/>
            <person name="Acer S.C."/>
            <person name="Aftuck L."/>
            <person name="Alexander A."/>
            <person name="An P."/>
            <person name="Anderson E."/>
            <person name="Anderson S."/>
            <person name="Arachi H."/>
            <person name="Azer M."/>
            <person name="Bachantsang P."/>
            <person name="Barry A."/>
            <person name="Bayul T."/>
            <person name="Berlin A."/>
            <person name="Bessette D."/>
            <person name="Bloom T."/>
            <person name="Blye J."/>
            <person name="Boguslavskiy L."/>
            <person name="Bonnet C."/>
            <person name="Boukhgalter B."/>
            <person name="Bourzgui I."/>
            <person name="Brown A."/>
            <person name="Cahill P."/>
            <person name="Channer S."/>
            <person name="Cheshatsang Y."/>
            <person name="Chuda L."/>
            <person name="Citroen M."/>
            <person name="Collymore A."/>
            <person name="Cooke P."/>
            <person name="Costello M."/>
            <person name="D'Aco K."/>
            <person name="Daza R."/>
            <person name="De Haan G."/>
            <person name="DeGray S."/>
            <person name="DeMaso C."/>
            <person name="Dhargay N."/>
            <person name="Dooley K."/>
            <person name="Dooley E."/>
            <person name="Doricent M."/>
            <person name="Dorje P."/>
            <person name="Dorjee K."/>
            <person name="Dupes A."/>
            <person name="Elong R."/>
            <person name="Falk J."/>
            <person name="Farina A."/>
            <person name="Faro S."/>
            <person name="Ferguson D."/>
            <person name="Fisher S."/>
            <person name="Foley C.D."/>
            <person name="Franke A."/>
            <person name="Friedrich D."/>
            <person name="Gadbois L."/>
            <person name="Gearin G."/>
            <person name="Gearin C.R."/>
            <person name="Giannoukos G."/>
            <person name="Goode T."/>
            <person name="Graham J."/>
            <person name="Grandbois E."/>
            <person name="Grewal S."/>
            <person name="Gyaltsen K."/>
            <person name="Hafez N."/>
            <person name="Hagos B."/>
            <person name="Hall J."/>
            <person name="Henson C."/>
            <person name="Hollinger A."/>
            <person name="Honan T."/>
            <person name="Huard M.D."/>
            <person name="Hughes L."/>
            <person name="Hurhula B."/>
            <person name="Husby M.E."/>
            <person name="Kamat A."/>
            <person name="Kanga B."/>
            <person name="Kashin S."/>
            <person name="Khazanovich D."/>
            <person name="Kisner P."/>
            <person name="Lance K."/>
            <person name="Lara M."/>
            <person name="Lee W."/>
            <person name="Lennon N."/>
            <person name="Letendre F."/>
            <person name="LeVine R."/>
            <person name="Lipovsky A."/>
            <person name="Liu X."/>
            <person name="Liu J."/>
            <person name="Liu S."/>
            <person name="Lokyitsang T."/>
            <person name="Lokyitsang Y."/>
            <person name="Lubonja R."/>
            <person name="Lui A."/>
            <person name="MacDonald P."/>
            <person name="Magnisalis V."/>
            <person name="Maru K."/>
            <person name="Matthews C."/>
            <person name="McCusker W."/>
            <person name="McDonough S."/>
            <person name="Mehta T."/>
            <person name="Meldrim J."/>
            <person name="Meneus L."/>
            <person name="Mihai O."/>
            <person name="Mihalev A."/>
            <person name="Mihova T."/>
            <person name="Mittelman R."/>
            <person name="Mlenga V."/>
            <person name="Montmayeur A."/>
            <person name="Mulrain L."/>
            <person name="Navidi A."/>
            <person name="Naylor J."/>
            <person name="Negash T."/>
            <person name="Nguyen T."/>
            <person name="Nguyen N."/>
            <person name="Nicol R."/>
            <person name="Norbu C."/>
            <person name="Norbu N."/>
            <person name="Novod N."/>
            <person name="O'Neill B."/>
            <person name="Osman S."/>
            <person name="Markiewicz E."/>
            <person name="Oyono O.L."/>
            <person name="Patti C."/>
            <person name="Phunkhang P."/>
            <person name="Pierre F."/>
            <person name="Priest M."/>
            <person name="Raghuraman S."/>
            <person name="Rege F."/>
            <person name="Reyes R."/>
            <person name="Rise C."/>
            <person name="Rogov P."/>
            <person name="Ross K."/>
            <person name="Ryan E."/>
            <person name="Settipalli S."/>
            <person name="Shea T."/>
            <person name="Sherpa N."/>
            <person name="Shi L."/>
            <person name="Shih D."/>
            <person name="Sparrow T."/>
            <person name="Spaulding J."/>
            <person name="Stalker J."/>
            <person name="Stange-Thomann N."/>
            <person name="Stavropoulos S."/>
            <person name="Stone C."/>
            <person name="Strader C."/>
            <person name="Tesfaye S."/>
            <person name="Thomson T."/>
            <person name="Thoulutsang Y."/>
            <person name="Thoulutsang D."/>
            <person name="Topham K."/>
            <person name="Topping I."/>
            <person name="Tsamla T."/>
            <person name="Vassiliev H."/>
            <person name="Vo A."/>
            <person name="Wangchuk T."/>
            <person name="Wangdi T."/>
            <person name="Weiand M."/>
            <person name="Wilkinson J."/>
            <person name="Wilson A."/>
            <person name="Yadav S."/>
            <person name="Young G."/>
            <person name="Yu Q."/>
            <person name="Zembek L."/>
            <person name="Zhong D."/>
            <person name="Zimmer A."/>
            <person name="Zwirko Z."/>
            <person name="Jaffe D.B."/>
            <person name="Alvarez P."/>
            <person name="Brockman W."/>
            <person name="Butler J."/>
            <person name="Chin C."/>
            <person name="Gnerre S."/>
            <person name="Grabherr M."/>
            <person name="Kleber M."/>
            <person name="Mauceli E."/>
            <person name="MacCallum I."/>
        </authorList>
    </citation>
    <scope>NUCLEOTIDE SEQUENCE [LARGE SCALE GENOMIC DNA]</scope>
    <source>
        <strain evidence="4">Tai18E2 / Tucson 14021-0261.01</strain>
    </source>
</reference>